<feature type="region of interest" description="Disordered" evidence="4">
    <location>
        <begin position="1"/>
        <end position="24"/>
    </location>
</feature>
<evidence type="ECO:0000256" key="2">
    <source>
        <dbReference type="ARBA" id="ARBA00022723"/>
    </source>
</evidence>
<reference evidence="7" key="1">
    <citation type="submission" date="2023-06" db="EMBL/GenBank/DDBJ databases">
        <title>Genome-scale phylogeny and comparative genomics of the fungal order Sordariales.</title>
        <authorList>
            <consortium name="Lawrence Berkeley National Laboratory"/>
            <person name="Hensen N."/>
            <person name="Bonometti L."/>
            <person name="Westerberg I."/>
            <person name="Brannstrom I.O."/>
            <person name="Guillou S."/>
            <person name="Cros-Aarteil S."/>
            <person name="Calhoun S."/>
            <person name="Haridas S."/>
            <person name="Kuo A."/>
            <person name="Mondo S."/>
            <person name="Pangilinan J."/>
            <person name="Riley R."/>
            <person name="LaButti K."/>
            <person name="Andreopoulos B."/>
            <person name="Lipzen A."/>
            <person name="Chen C."/>
            <person name="Yanf M."/>
            <person name="Daum C."/>
            <person name="Ng V."/>
            <person name="Clum A."/>
            <person name="Steindorff A."/>
            <person name="Ohm R."/>
            <person name="Martin F."/>
            <person name="Silar P."/>
            <person name="Natvig D."/>
            <person name="Lalanne C."/>
            <person name="Gautier V."/>
            <person name="Ament-velasquez S.L."/>
            <person name="Kruys A."/>
            <person name="Hutchinson M.I."/>
            <person name="Powell A.J."/>
            <person name="Barry K."/>
            <person name="Miller A.N."/>
            <person name="Grigoriev I.V."/>
            <person name="Debuchy R."/>
            <person name="Gladieux P."/>
            <person name="Thoren M.H."/>
            <person name="Johannesson H."/>
        </authorList>
    </citation>
    <scope>NUCLEOTIDE SEQUENCE</scope>
    <source>
        <strain evidence="7">SMH2392-1A</strain>
    </source>
</reference>
<dbReference type="GO" id="GO:0008484">
    <property type="term" value="F:sulfuric ester hydrolase activity"/>
    <property type="evidence" value="ECO:0007669"/>
    <property type="project" value="TreeGrafter"/>
</dbReference>
<organism evidence="7 8">
    <name type="scientific">Lasiosphaeria miniovina</name>
    <dbReference type="NCBI Taxonomy" id="1954250"/>
    <lineage>
        <taxon>Eukaryota</taxon>
        <taxon>Fungi</taxon>
        <taxon>Dikarya</taxon>
        <taxon>Ascomycota</taxon>
        <taxon>Pezizomycotina</taxon>
        <taxon>Sordariomycetes</taxon>
        <taxon>Sordariomycetidae</taxon>
        <taxon>Sordariales</taxon>
        <taxon>Lasiosphaeriaceae</taxon>
        <taxon>Lasiosphaeria</taxon>
    </lineage>
</organism>
<dbReference type="GO" id="GO:0005737">
    <property type="term" value="C:cytoplasm"/>
    <property type="evidence" value="ECO:0007669"/>
    <property type="project" value="TreeGrafter"/>
</dbReference>
<dbReference type="InterPro" id="IPR019364">
    <property type="entry name" value="Mediatior_Med8_fun/met"/>
</dbReference>
<dbReference type="PANTHER" id="PTHR45953:SF1">
    <property type="entry name" value="IDURONATE 2-SULFATASE"/>
    <property type="match status" value="1"/>
</dbReference>
<feature type="domain" description="Choline sulfatase enzyme C-terminal" evidence="6">
    <location>
        <begin position="486"/>
        <end position="538"/>
    </location>
</feature>
<evidence type="ECO:0000313" key="7">
    <source>
        <dbReference type="EMBL" id="KAK0734294.1"/>
    </source>
</evidence>
<dbReference type="CDD" id="cd16032">
    <property type="entry name" value="choline-sulfatase"/>
    <property type="match status" value="1"/>
</dbReference>
<dbReference type="InterPro" id="IPR024607">
    <property type="entry name" value="Sulfatase_CS"/>
</dbReference>
<gene>
    <name evidence="7" type="ORF">B0T26DRAFT_737013</name>
</gene>
<dbReference type="InterPro" id="IPR025863">
    <property type="entry name" value="Choline_sulf_C_dom"/>
</dbReference>
<comment type="similarity">
    <text evidence="1">Belongs to the sulfatase family.</text>
</comment>
<evidence type="ECO:0000259" key="5">
    <source>
        <dbReference type="Pfam" id="PF00884"/>
    </source>
</evidence>
<dbReference type="GO" id="GO:0016592">
    <property type="term" value="C:mediator complex"/>
    <property type="evidence" value="ECO:0007669"/>
    <property type="project" value="InterPro"/>
</dbReference>
<evidence type="ECO:0000256" key="1">
    <source>
        <dbReference type="ARBA" id="ARBA00008779"/>
    </source>
</evidence>
<comment type="caution">
    <text evidence="7">The sequence shown here is derived from an EMBL/GenBank/DDBJ whole genome shotgun (WGS) entry which is preliminary data.</text>
</comment>
<dbReference type="GO" id="GO:0003712">
    <property type="term" value="F:transcription coregulator activity"/>
    <property type="evidence" value="ECO:0007669"/>
    <property type="project" value="InterPro"/>
</dbReference>
<feature type="compositionally biased region" description="Gly residues" evidence="4">
    <location>
        <begin position="694"/>
        <end position="704"/>
    </location>
</feature>
<dbReference type="GO" id="GO:0006357">
    <property type="term" value="P:regulation of transcription by RNA polymerase II"/>
    <property type="evidence" value="ECO:0007669"/>
    <property type="project" value="InterPro"/>
</dbReference>
<dbReference type="InterPro" id="IPR017850">
    <property type="entry name" value="Alkaline_phosphatase_core_sf"/>
</dbReference>
<dbReference type="AlphaFoldDB" id="A0AA40BHH9"/>
<dbReference type="Gene3D" id="1.20.58.1710">
    <property type="match status" value="1"/>
</dbReference>
<feature type="region of interest" description="Disordered" evidence="4">
    <location>
        <begin position="776"/>
        <end position="864"/>
    </location>
</feature>
<dbReference type="PROSITE" id="PS00523">
    <property type="entry name" value="SULFATASE_1"/>
    <property type="match status" value="1"/>
</dbReference>
<dbReference type="EMBL" id="JAUIRO010000001">
    <property type="protein sequence ID" value="KAK0734294.1"/>
    <property type="molecule type" value="Genomic_DNA"/>
</dbReference>
<dbReference type="Gene3D" id="6.10.250.2610">
    <property type="match status" value="1"/>
</dbReference>
<keyword evidence="2" id="KW-0479">Metal-binding</keyword>
<dbReference type="PROSITE" id="PS00149">
    <property type="entry name" value="SULFATASE_2"/>
    <property type="match status" value="1"/>
</dbReference>
<feature type="domain" description="Sulfatase N-terminal" evidence="5">
    <location>
        <begin position="29"/>
        <end position="371"/>
    </location>
</feature>
<protein>
    <submittedName>
        <fullName evidence="7">Alkaline-phosphatase-like protein</fullName>
    </submittedName>
</protein>
<feature type="compositionally biased region" description="Basic and acidic residues" evidence="4">
    <location>
        <begin position="848"/>
        <end position="858"/>
    </location>
</feature>
<dbReference type="InterPro" id="IPR000917">
    <property type="entry name" value="Sulfatase_N"/>
</dbReference>
<dbReference type="Pfam" id="PF12411">
    <property type="entry name" value="Choline_sulf_C"/>
    <property type="match status" value="1"/>
</dbReference>
<dbReference type="GeneID" id="85326659"/>
<feature type="compositionally biased region" description="Gly residues" evidence="4">
    <location>
        <begin position="810"/>
        <end position="820"/>
    </location>
</feature>
<keyword evidence="8" id="KW-1185">Reference proteome</keyword>
<evidence type="ECO:0000259" key="6">
    <source>
        <dbReference type="Pfam" id="PF12411"/>
    </source>
</evidence>
<dbReference type="NCBIfam" id="TIGR03417">
    <property type="entry name" value="chol_sulfatase"/>
    <property type="match status" value="1"/>
</dbReference>
<dbReference type="SUPFAM" id="SSF53649">
    <property type="entry name" value="Alkaline phosphatase-like"/>
    <property type="match status" value="1"/>
</dbReference>
<evidence type="ECO:0000313" key="8">
    <source>
        <dbReference type="Proteomes" id="UP001172101"/>
    </source>
</evidence>
<dbReference type="Proteomes" id="UP001172101">
    <property type="component" value="Unassembled WGS sequence"/>
</dbReference>
<dbReference type="GO" id="GO:0046872">
    <property type="term" value="F:metal ion binding"/>
    <property type="evidence" value="ECO:0007669"/>
    <property type="project" value="UniProtKB-KW"/>
</dbReference>
<dbReference type="Pfam" id="PF00884">
    <property type="entry name" value="Sulfatase"/>
    <property type="match status" value="1"/>
</dbReference>
<feature type="region of interest" description="Disordered" evidence="4">
    <location>
        <begin position="678"/>
        <end position="732"/>
    </location>
</feature>
<dbReference type="Gene3D" id="3.40.720.10">
    <property type="entry name" value="Alkaline Phosphatase, subunit A"/>
    <property type="match status" value="1"/>
</dbReference>
<dbReference type="PANTHER" id="PTHR45953">
    <property type="entry name" value="IDURONATE 2-SULFATASE"/>
    <property type="match status" value="1"/>
</dbReference>
<dbReference type="RefSeq" id="XP_060303171.1">
    <property type="nucleotide sequence ID" value="XM_060443389.1"/>
</dbReference>
<keyword evidence="3" id="KW-0378">Hydrolase</keyword>
<feature type="compositionally biased region" description="Acidic residues" evidence="4">
    <location>
        <begin position="706"/>
        <end position="721"/>
    </location>
</feature>
<proteinExistence type="inferred from homology"/>
<dbReference type="InterPro" id="IPR017785">
    <property type="entry name" value="Choline-sulfatase"/>
</dbReference>
<accession>A0AA40BHH9</accession>
<name>A0AA40BHH9_9PEZI</name>
<dbReference type="FunFam" id="3.40.720.10:FF:000032">
    <property type="entry name" value="Choline sulfatase"/>
    <property type="match status" value="1"/>
</dbReference>
<sequence length="864" mass="96760">MPPDLNSLPASPAPGPDTGNGYHTKAKRPNIIYIMADQLAAPMLKMHNADSQILTPNLDALAAKSVQFDSAYCPSPLCAPSRMSMITGLLPMKIGAYDNATQISSDIPTYAHYLRLQGYHTVLAGKMHFVGDQLHGYETRLTSDIYPGDFGWVVNWDEPDTRLEWYHNASSILQAGVCVRSNQLDYDEEVMYRSTQFLYDHVREGPGARPFCLTVSLTHPHDPYTIEQKYWDLYEGVEIDLPKVRIPKEEQDPHSKRLLNVCDLWDQDFSDDQIKRARRAYYGAVSYVDDCIGKLLAVLKQCRLDENTIVVFSGDHGDMLGERGLWYKMNYFESSARVPLLVSYPQRFPPRRVSENVSTLDILPTMCDLVGTKPFSALPMDGVSLLPHLEGRPGGHDEVIAEYTGEGTISPLMMIRRGSWKYITCPSDGSQLFNLETDPLELHDLAKTLRKTAATTAVADDEMTRAVLEAFEAEAKARWDFDKITQDVVFSQRKRRLVWAALKKGHFTSWDFDPQDDGREKYIRSHIPLDDLERRARFPAVDAYGRETGTDRALPADTVGLRKAAMASLNLAPEELKQLEMVRNRLLQLTHTFVSVHTNVVNSQPLPSRESLQAQATILQQNVKSIQDIANENSQLFQRVALHPSTNFPGRTQEHVLHSLLRKKLDPEVERCVEGARDAAKAAGVDPSKLDIGRGPGGSRGYGNYGDEDDVDFDFDPEADAPSDPLNTQWADIDHTSKDIGSQYLRNQLSQPYTVAEQQMGIQNVRTGLRRILRKENTAYESDEDDEDEDDDEDDEDEEMADAGAKDGAGRAGGLEGGPGAAPKREPEQVLWFAARGDTSLPSNVELEWQRKQREAKAKGMGGM</sequence>
<dbReference type="Pfam" id="PF10232">
    <property type="entry name" value="Med8"/>
    <property type="match status" value="1"/>
</dbReference>
<feature type="compositionally biased region" description="Acidic residues" evidence="4">
    <location>
        <begin position="781"/>
        <end position="801"/>
    </location>
</feature>
<evidence type="ECO:0000256" key="3">
    <source>
        <dbReference type="ARBA" id="ARBA00022801"/>
    </source>
</evidence>
<evidence type="ECO:0000256" key="4">
    <source>
        <dbReference type="SAM" id="MobiDB-lite"/>
    </source>
</evidence>